<dbReference type="InterPro" id="IPR039426">
    <property type="entry name" value="TonB-dep_rcpt-like"/>
</dbReference>
<evidence type="ECO:0000313" key="16">
    <source>
        <dbReference type="EMBL" id="CEG08598.1"/>
    </source>
</evidence>
<dbReference type="InterPro" id="IPR010105">
    <property type="entry name" value="TonB_sidphr_rcpt"/>
</dbReference>
<organism evidence="16 17">
    <name type="scientific">Afipia felis</name>
    <name type="common">Cat scratch disease bacillus</name>
    <dbReference type="NCBI Taxonomy" id="1035"/>
    <lineage>
        <taxon>Bacteria</taxon>
        <taxon>Pseudomonadati</taxon>
        <taxon>Pseudomonadota</taxon>
        <taxon>Alphaproteobacteria</taxon>
        <taxon>Hyphomicrobiales</taxon>
        <taxon>Nitrobacteraceae</taxon>
        <taxon>Afipia</taxon>
    </lineage>
</organism>
<evidence type="ECO:0000259" key="14">
    <source>
        <dbReference type="Pfam" id="PF00593"/>
    </source>
</evidence>
<keyword evidence="17" id="KW-1185">Reference proteome</keyword>
<gene>
    <name evidence="16" type="primary">bfrD</name>
    <name evidence="16" type="ORF">BN961_02014</name>
</gene>
<dbReference type="InterPro" id="IPR036942">
    <property type="entry name" value="Beta-barrel_TonB_sf"/>
</dbReference>
<feature type="domain" description="TonB-dependent receptor plug" evidence="15">
    <location>
        <begin position="39"/>
        <end position="137"/>
    </location>
</feature>
<dbReference type="GO" id="GO:0038023">
    <property type="term" value="F:signaling receptor activity"/>
    <property type="evidence" value="ECO:0007669"/>
    <property type="project" value="InterPro"/>
</dbReference>
<evidence type="ECO:0000256" key="8">
    <source>
        <dbReference type="ARBA" id="ARBA00023077"/>
    </source>
</evidence>
<comment type="subcellular location">
    <subcellularLocation>
        <location evidence="1 12">Cell outer membrane</location>
        <topology evidence="1 12">Multi-pass membrane protein</topology>
    </subcellularLocation>
</comment>
<dbReference type="CDD" id="cd01347">
    <property type="entry name" value="ligand_gated_channel"/>
    <property type="match status" value="1"/>
</dbReference>
<dbReference type="Pfam" id="PF07715">
    <property type="entry name" value="Plug"/>
    <property type="match status" value="1"/>
</dbReference>
<evidence type="ECO:0000313" key="17">
    <source>
        <dbReference type="Proteomes" id="UP000035762"/>
    </source>
</evidence>
<dbReference type="Gene3D" id="2.170.130.10">
    <property type="entry name" value="TonB-dependent receptor, plug domain"/>
    <property type="match status" value="1"/>
</dbReference>
<evidence type="ECO:0000256" key="5">
    <source>
        <dbReference type="ARBA" id="ARBA00022692"/>
    </source>
</evidence>
<dbReference type="Gene3D" id="2.40.170.20">
    <property type="entry name" value="TonB-dependent receptor, beta-barrel domain"/>
    <property type="match status" value="1"/>
</dbReference>
<evidence type="ECO:0000256" key="4">
    <source>
        <dbReference type="ARBA" id="ARBA00022452"/>
    </source>
</evidence>
<keyword evidence="11 12" id="KW-0998">Cell outer membrane</keyword>
<keyword evidence="5 12" id="KW-0812">Transmembrane</keyword>
<keyword evidence="9 12" id="KW-0472">Membrane</keyword>
<dbReference type="PANTHER" id="PTHR32552">
    <property type="entry name" value="FERRICHROME IRON RECEPTOR-RELATED"/>
    <property type="match status" value="1"/>
</dbReference>
<evidence type="ECO:0000256" key="7">
    <source>
        <dbReference type="ARBA" id="ARBA00023065"/>
    </source>
</evidence>
<keyword evidence="4 12" id="KW-1134">Transmembrane beta strand</keyword>
<dbReference type="InterPro" id="IPR000531">
    <property type="entry name" value="Beta-barrel_TonB"/>
</dbReference>
<dbReference type="SUPFAM" id="SSF56935">
    <property type="entry name" value="Porins"/>
    <property type="match status" value="1"/>
</dbReference>
<evidence type="ECO:0000256" key="2">
    <source>
        <dbReference type="ARBA" id="ARBA00009810"/>
    </source>
</evidence>
<dbReference type="EMBL" id="CCAZ020000001">
    <property type="protein sequence ID" value="CEG08598.1"/>
    <property type="molecule type" value="Genomic_DNA"/>
</dbReference>
<proteinExistence type="inferred from homology"/>
<dbReference type="NCBIfam" id="TIGR01783">
    <property type="entry name" value="TonB-siderophor"/>
    <property type="match status" value="1"/>
</dbReference>
<dbReference type="PANTHER" id="PTHR32552:SF83">
    <property type="entry name" value="BLR3904 PROTEIN"/>
    <property type="match status" value="1"/>
</dbReference>
<evidence type="ECO:0000256" key="10">
    <source>
        <dbReference type="ARBA" id="ARBA00023170"/>
    </source>
</evidence>
<dbReference type="InterPro" id="IPR037066">
    <property type="entry name" value="Plug_dom_sf"/>
</dbReference>
<accession>A0A090N7H2</accession>
<dbReference type="PROSITE" id="PS52016">
    <property type="entry name" value="TONB_DEPENDENT_REC_3"/>
    <property type="match status" value="1"/>
</dbReference>
<evidence type="ECO:0000259" key="15">
    <source>
        <dbReference type="Pfam" id="PF07715"/>
    </source>
</evidence>
<protein>
    <submittedName>
        <fullName evidence="16">Virulence-associated outer membrane protein Vir-90</fullName>
    </submittedName>
</protein>
<feature type="domain" description="TonB-dependent receptor-like beta-barrel" evidence="14">
    <location>
        <begin position="211"/>
        <end position="698"/>
    </location>
</feature>
<dbReference type="GO" id="GO:0015344">
    <property type="term" value="F:siderophore uptake transmembrane transporter activity"/>
    <property type="evidence" value="ECO:0007669"/>
    <property type="project" value="TreeGrafter"/>
</dbReference>
<dbReference type="GO" id="GO:0015891">
    <property type="term" value="P:siderophore transport"/>
    <property type="evidence" value="ECO:0007669"/>
    <property type="project" value="InterPro"/>
</dbReference>
<dbReference type="FunFam" id="2.170.130.10:FF:000001">
    <property type="entry name" value="Catecholate siderophore TonB-dependent receptor"/>
    <property type="match status" value="1"/>
</dbReference>
<keyword evidence="3 12" id="KW-0813">Transport</keyword>
<comment type="similarity">
    <text evidence="2 12 13">Belongs to the TonB-dependent receptor family.</text>
</comment>
<sequence length="731" mass="78988">MPYPNAGQLTPPDADPYANAAAPYQAVRVQSNKFSEPIANTPKTITVLTKDVLEDKNATSLREIGRSTAGVTLGSGEGGNAFGDRFFIRGFDARNDIFLDGIRDPAVSIRENFFTEQAEILRGPASSYAGRGTAGGAINIVTKQAGDKNFYNAGSEFGTDRTKRFTLDVNQVISPTLSIRAGGVAQDAGIAGRNFATDERYGGFAAVKWTPTDSVKVLANYIHTDLRGTPDFGVPWDRVNNRPVTESGVPRDIWYGEVNRDIQKVRQDIGTTQLEVKLTPDVTFNSKFRAERSLLNYIGTIAEAPRNFTSNVTPFCQIVSNQPYCTQLNAQSRYQVADVLANQSDFTAKFDTGAFKHTLVTGTEFSREKVSIDKYSGLYSEANGSGMPSASAPIVSYFDPSSVTYLPFGGASLLGTPLVATVDTKSVYAIDTANYNDFLILNGGIRYDNYNYSATNYANLSHSALDSGLVNWNAGAVIKPLPYASLYAAYATSSNPIGAELDASSASYGGPDFTNLGAAFGPERNKAAEVGTKWELFNRRLLLTAALFQTEKDNAREVGTVGGVPNTIVAGAAYRIQGIDLEAAGKITDKWSIFGGLVLMDSKITKSNVAPPTTAGYTSNVGLKLANVAHQSFNVLTKYKFMPDWEVGGQATYRSKIYGGTLLAANQGTSLPSYWRFDAFLEHKVTKNLTMKLAVNNIFNKLYYDTLYQSAAPFVAVAPGRAAYITAQAKF</sequence>
<dbReference type="Proteomes" id="UP000035762">
    <property type="component" value="Unassembled WGS sequence"/>
</dbReference>
<dbReference type="AlphaFoldDB" id="A0A090N7H2"/>
<dbReference type="Pfam" id="PF00593">
    <property type="entry name" value="TonB_dep_Rec_b-barrel"/>
    <property type="match status" value="1"/>
</dbReference>
<dbReference type="STRING" id="1035.BN961_02014"/>
<name>A0A090N7H2_AFIFE</name>
<evidence type="ECO:0000256" key="13">
    <source>
        <dbReference type="RuleBase" id="RU003357"/>
    </source>
</evidence>
<evidence type="ECO:0000256" key="1">
    <source>
        <dbReference type="ARBA" id="ARBA00004571"/>
    </source>
</evidence>
<evidence type="ECO:0000256" key="9">
    <source>
        <dbReference type="ARBA" id="ARBA00023136"/>
    </source>
</evidence>
<keyword evidence="7" id="KW-0406">Ion transport</keyword>
<comment type="caution">
    <text evidence="16">The sequence shown here is derived from an EMBL/GenBank/DDBJ whole genome shotgun (WGS) entry which is preliminary data.</text>
</comment>
<evidence type="ECO:0000256" key="6">
    <source>
        <dbReference type="ARBA" id="ARBA00022729"/>
    </source>
</evidence>
<dbReference type="InterPro" id="IPR012910">
    <property type="entry name" value="Plug_dom"/>
</dbReference>
<dbReference type="GO" id="GO:0009279">
    <property type="term" value="C:cell outer membrane"/>
    <property type="evidence" value="ECO:0007669"/>
    <property type="project" value="UniProtKB-SubCell"/>
</dbReference>
<keyword evidence="6" id="KW-0732">Signal</keyword>
<keyword evidence="10" id="KW-0675">Receptor</keyword>
<evidence type="ECO:0000256" key="12">
    <source>
        <dbReference type="PROSITE-ProRule" id="PRU01360"/>
    </source>
</evidence>
<keyword evidence="8 13" id="KW-0798">TonB box</keyword>
<reference evidence="16 17" key="1">
    <citation type="journal article" date="2014" name="Genome Announc.">
        <title>Genome Sequence of Afipia felis Strain 76713, Isolated in Hospital Water Using an Amoeba Co-Culture Procedure.</title>
        <authorList>
            <person name="Benamar S."/>
            <person name="La Scola B."/>
            <person name="Croce O."/>
        </authorList>
    </citation>
    <scope>NUCLEOTIDE SEQUENCE [LARGE SCALE GENOMIC DNA]</scope>
    <source>
        <strain evidence="16 17">76713</strain>
    </source>
</reference>
<evidence type="ECO:0000256" key="3">
    <source>
        <dbReference type="ARBA" id="ARBA00022448"/>
    </source>
</evidence>
<evidence type="ECO:0000256" key="11">
    <source>
        <dbReference type="ARBA" id="ARBA00023237"/>
    </source>
</evidence>